<keyword evidence="1" id="KW-0472">Membrane</keyword>
<evidence type="ECO:0000256" key="1">
    <source>
        <dbReference type="SAM" id="Phobius"/>
    </source>
</evidence>
<dbReference type="AlphaFoldDB" id="A0A1F7JNM4"/>
<gene>
    <name evidence="2" type="ORF">A3J15_02035</name>
</gene>
<dbReference type="Proteomes" id="UP000176376">
    <property type="component" value="Unassembled WGS sequence"/>
</dbReference>
<comment type="caution">
    <text evidence="2">The sequence shown here is derived from an EMBL/GenBank/DDBJ whole genome shotgun (WGS) entry which is preliminary data.</text>
</comment>
<dbReference type="EMBL" id="MGAY01000009">
    <property type="protein sequence ID" value="OGK57218.1"/>
    <property type="molecule type" value="Genomic_DNA"/>
</dbReference>
<feature type="transmembrane region" description="Helical" evidence="1">
    <location>
        <begin position="20"/>
        <end position="40"/>
    </location>
</feature>
<evidence type="ECO:0000313" key="2">
    <source>
        <dbReference type="EMBL" id="OGK57218.1"/>
    </source>
</evidence>
<name>A0A1F7JNM4_9BACT</name>
<organism evidence="2 3">
    <name type="scientific">Candidatus Roizmanbacteria bacterium RIFCSPLOWO2_02_FULL_38_10</name>
    <dbReference type="NCBI Taxonomy" id="1802074"/>
    <lineage>
        <taxon>Bacteria</taxon>
        <taxon>Candidatus Roizmaniibacteriota</taxon>
    </lineage>
</organism>
<protein>
    <submittedName>
        <fullName evidence="2">Uncharacterized protein</fullName>
    </submittedName>
</protein>
<evidence type="ECO:0000313" key="3">
    <source>
        <dbReference type="Proteomes" id="UP000176376"/>
    </source>
</evidence>
<accession>A0A1F7JNM4</accession>
<keyword evidence="1" id="KW-1133">Transmembrane helix</keyword>
<keyword evidence="1" id="KW-0812">Transmembrane</keyword>
<proteinExistence type="predicted"/>
<reference evidence="2 3" key="1">
    <citation type="journal article" date="2016" name="Nat. Commun.">
        <title>Thousands of microbial genomes shed light on interconnected biogeochemical processes in an aquifer system.</title>
        <authorList>
            <person name="Anantharaman K."/>
            <person name="Brown C.T."/>
            <person name="Hug L.A."/>
            <person name="Sharon I."/>
            <person name="Castelle C.J."/>
            <person name="Probst A.J."/>
            <person name="Thomas B.C."/>
            <person name="Singh A."/>
            <person name="Wilkins M.J."/>
            <person name="Karaoz U."/>
            <person name="Brodie E.L."/>
            <person name="Williams K.H."/>
            <person name="Hubbard S.S."/>
            <person name="Banfield J.F."/>
        </authorList>
    </citation>
    <scope>NUCLEOTIDE SEQUENCE [LARGE SCALE GENOMIC DNA]</scope>
</reference>
<sequence length="224" mass="25354">MELSDELKESQGTLRYRFNISHVGIGLILMLIFIAGLIWVNKQLGSGFDRSESSLSIPISLAPSIIPTSVSNIIEIDPTKADEPYYWQGEISPRVPYQGLKFQEIEIHNFRALNGSLDESDFQFENSVFDGFTFVANEGEDFEFVAYEDKNSNPGSFINTELYGWGPTVIKMDTRIGWGVPATTRYFYVIKGTDYYGQNYSVPGVTPFNGSKYGRYTLEITQRK</sequence>